<feature type="compositionally biased region" description="Polar residues" evidence="1">
    <location>
        <begin position="78"/>
        <end position="88"/>
    </location>
</feature>
<sequence>MDFEQCGARRGKYYLKLSCMTFSILNNIAIVKVDAQLTRGSRASTVTIPRTTPLPRADVEWMDNSERRRAPTGACADHSTTTKAPGED</sequence>
<dbReference type="EMBL" id="JAHQIW010000356">
    <property type="protein sequence ID" value="KAJ1347625.1"/>
    <property type="molecule type" value="Genomic_DNA"/>
</dbReference>
<dbReference type="Proteomes" id="UP001196413">
    <property type="component" value="Unassembled WGS sequence"/>
</dbReference>
<evidence type="ECO:0000256" key="1">
    <source>
        <dbReference type="SAM" id="MobiDB-lite"/>
    </source>
</evidence>
<comment type="caution">
    <text evidence="2">The sequence shown here is derived from an EMBL/GenBank/DDBJ whole genome shotgun (WGS) entry which is preliminary data.</text>
</comment>
<gene>
    <name evidence="2" type="ORF">KIN20_002731</name>
</gene>
<organism evidence="2 3">
    <name type="scientific">Parelaphostrongylus tenuis</name>
    <name type="common">Meningeal worm</name>
    <dbReference type="NCBI Taxonomy" id="148309"/>
    <lineage>
        <taxon>Eukaryota</taxon>
        <taxon>Metazoa</taxon>
        <taxon>Ecdysozoa</taxon>
        <taxon>Nematoda</taxon>
        <taxon>Chromadorea</taxon>
        <taxon>Rhabditida</taxon>
        <taxon>Rhabditina</taxon>
        <taxon>Rhabditomorpha</taxon>
        <taxon>Strongyloidea</taxon>
        <taxon>Metastrongylidae</taxon>
        <taxon>Parelaphostrongylus</taxon>
    </lineage>
</organism>
<accession>A0AAD5LW83</accession>
<feature type="region of interest" description="Disordered" evidence="1">
    <location>
        <begin position="63"/>
        <end position="88"/>
    </location>
</feature>
<evidence type="ECO:0000313" key="2">
    <source>
        <dbReference type="EMBL" id="KAJ1347625.1"/>
    </source>
</evidence>
<keyword evidence="3" id="KW-1185">Reference proteome</keyword>
<name>A0AAD5LW83_PARTN</name>
<proteinExistence type="predicted"/>
<reference evidence="2" key="1">
    <citation type="submission" date="2021-06" db="EMBL/GenBank/DDBJ databases">
        <title>Parelaphostrongylus tenuis whole genome reference sequence.</title>
        <authorList>
            <person name="Garwood T.J."/>
            <person name="Larsen P.A."/>
            <person name="Fountain-Jones N.M."/>
            <person name="Garbe J.R."/>
            <person name="Macchietto M.G."/>
            <person name="Kania S.A."/>
            <person name="Gerhold R.W."/>
            <person name="Richards J.E."/>
            <person name="Wolf T.M."/>
        </authorList>
    </citation>
    <scope>NUCLEOTIDE SEQUENCE</scope>
    <source>
        <strain evidence="2">MNPRO001-30</strain>
        <tissue evidence="2">Meninges</tissue>
    </source>
</reference>
<protein>
    <submittedName>
        <fullName evidence="2">Uncharacterized protein</fullName>
    </submittedName>
</protein>
<dbReference type="AlphaFoldDB" id="A0AAD5LW83"/>
<evidence type="ECO:0000313" key="3">
    <source>
        <dbReference type="Proteomes" id="UP001196413"/>
    </source>
</evidence>